<dbReference type="GO" id="GO:0071111">
    <property type="term" value="F:cyclic-guanylate-specific phosphodiesterase activity"/>
    <property type="evidence" value="ECO:0007669"/>
    <property type="project" value="InterPro"/>
</dbReference>
<evidence type="ECO:0000259" key="2">
    <source>
        <dbReference type="PROSITE" id="PS50887"/>
    </source>
</evidence>
<dbReference type="Proteomes" id="UP000431092">
    <property type="component" value="Unassembled WGS sequence"/>
</dbReference>
<keyword evidence="4" id="KW-1185">Reference proteome</keyword>
<dbReference type="NCBIfam" id="TIGR00254">
    <property type="entry name" value="GGDEF"/>
    <property type="match status" value="1"/>
</dbReference>
<dbReference type="InterPro" id="IPR043128">
    <property type="entry name" value="Rev_trsase/Diguanyl_cyclase"/>
</dbReference>
<feature type="domain" description="EAL" evidence="1">
    <location>
        <begin position="603"/>
        <end position="852"/>
    </location>
</feature>
<organism evidence="3 4">
    <name type="scientific">Arsenicicoccus cauae</name>
    <dbReference type="NCBI Taxonomy" id="2663847"/>
    <lineage>
        <taxon>Bacteria</taxon>
        <taxon>Bacillati</taxon>
        <taxon>Actinomycetota</taxon>
        <taxon>Actinomycetes</taxon>
        <taxon>Micrococcales</taxon>
        <taxon>Intrasporangiaceae</taxon>
        <taxon>Arsenicicoccus</taxon>
    </lineage>
</organism>
<name>A0A6I3I7I2_9MICO</name>
<dbReference type="Gene3D" id="3.20.20.450">
    <property type="entry name" value="EAL domain"/>
    <property type="match status" value="1"/>
</dbReference>
<reference evidence="3 4" key="1">
    <citation type="submission" date="2019-11" db="EMBL/GenBank/DDBJ databases">
        <title>Whole genome sequencing identifies a novel species of the genus Arsenicicoccus isolated from human blood.</title>
        <authorList>
            <person name="Jeong J.H."/>
            <person name="Kweon O.J."/>
            <person name="Kim H.R."/>
            <person name="Kim T.-H."/>
            <person name="Ha S.-M."/>
            <person name="Lee M.-K."/>
        </authorList>
    </citation>
    <scope>NUCLEOTIDE SEQUENCE [LARGE SCALE GENOMIC DNA]</scope>
    <source>
        <strain evidence="3 4">MKL-02</strain>
    </source>
</reference>
<dbReference type="InterPro" id="IPR029787">
    <property type="entry name" value="Nucleotide_cyclase"/>
</dbReference>
<dbReference type="EMBL" id="WLVL01000037">
    <property type="protein sequence ID" value="MTB72114.1"/>
    <property type="molecule type" value="Genomic_DNA"/>
</dbReference>
<dbReference type="PANTHER" id="PTHR33121:SF70">
    <property type="entry name" value="SIGNALING PROTEIN YKOW"/>
    <property type="match status" value="1"/>
</dbReference>
<dbReference type="InterPro" id="IPR035919">
    <property type="entry name" value="EAL_sf"/>
</dbReference>
<dbReference type="AlphaFoldDB" id="A0A6I3I7I2"/>
<dbReference type="PROSITE" id="PS50887">
    <property type="entry name" value="GGDEF"/>
    <property type="match status" value="1"/>
</dbReference>
<dbReference type="SUPFAM" id="SSF141868">
    <property type="entry name" value="EAL domain-like"/>
    <property type="match status" value="1"/>
</dbReference>
<evidence type="ECO:0000313" key="4">
    <source>
        <dbReference type="Proteomes" id="UP000431092"/>
    </source>
</evidence>
<proteinExistence type="predicted"/>
<accession>A0A6I3I7I2</accession>
<feature type="domain" description="GGDEF" evidence="2">
    <location>
        <begin position="453"/>
        <end position="594"/>
    </location>
</feature>
<dbReference type="Gene3D" id="3.30.70.270">
    <property type="match status" value="1"/>
</dbReference>
<dbReference type="SUPFAM" id="SSF48452">
    <property type="entry name" value="TPR-like"/>
    <property type="match status" value="1"/>
</dbReference>
<dbReference type="InterPro" id="IPR000160">
    <property type="entry name" value="GGDEF_dom"/>
</dbReference>
<dbReference type="Pfam" id="PF00563">
    <property type="entry name" value="EAL"/>
    <property type="match status" value="1"/>
</dbReference>
<dbReference type="PANTHER" id="PTHR33121">
    <property type="entry name" value="CYCLIC DI-GMP PHOSPHODIESTERASE PDEF"/>
    <property type="match status" value="1"/>
</dbReference>
<dbReference type="CDD" id="cd01948">
    <property type="entry name" value="EAL"/>
    <property type="match status" value="1"/>
</dbReference>
<dbReference type="RefSeq" id="WP_154593401.1">
    <property type="nucleotide sequence ID" value="NZ_WLVL01000037.1"/>
</dbReference>
<dbReference type="InterPro" id="IPR011990">
    <property type="entry name" value="TPR-like_helical_dom_sf"/>
</dbReference>
<evidence type="ECO:0000259" key="1">
    <source>
        <dbReference type="PROSITE" id="PS50883"/>
    </source>
</evidence>
<dbReference type="InterPro" id="IPR001633">
    <property type="entry name" value="EAL_dom"/>
</dbReference>
<dbReference type="Pfam" id="PF00990">
    <property type="entry name" value="GGDEF"/>
    <property type="match status" value="1"/>
</dbReference>
<dbReference type="SMART" id="SM00267">
    <property type="entry name" value="GGDEF"/>
    <property type="match status" value="1"/>
</dbReference>
<dbReference type="CDD" id="cd01949">
    <property type="entry name" value="GGDEF"/>
    <property type="match status" value="1"/>
</dbReference>
<sequence>MSLRGSGVRGVRGVRDDTALLRVGLAAGEAALRIKRAARACQRLARLAETDPDITLDTTVQCAADLASELGYLGENDPGAALQVAGGALQVITHLPPGPWSLVVEIQAELTRGEALLALGDLDGAAGCAASARRSATLPLPEDDLGLRVRAGLLALDGQVAVVEGDLERAVTHFRAALDADADGVLGLRPLVLARLAQVMQALGDTELGLTYVDRALACTTVPQSDAAVARLHGIRAELLLDADDLEGALAESERGAELVVHAGLDPAEHVRRVADVRARLGDPSAPDTLRRLADDERRATGAPSLTTLLALATAHLRSGDAESAVRALAPYHHASSLPRPQRDAVYDLLTEAAERTGDEAGALALMKEQREAARSDARVGSASRVRDLADRLRMDLLQADLKEARRREQQLTLLVRQRTAELTWRAAHDELTGLYSRDAVLSRLREPAGPDTWRTVLYLDLDRFKVVNDAHGHEVGDALLSVVGRRLETAVLVLSGRTCVARLGGDEFCVLIDTEGPLDGVATAQQLVQELCTPVDLPSLGPVRPQVSIGVAQAAPGMPRPVGDTDLDLLRDADVALNRSKSQGGGGIYVFGHTDREQAVRRFEVEHRVRRAIEEGRILPAYDPIVDLRTGTVVGVEALCRMDEDGRLVRAAEFIEIAEESGLIDALGRVVLAKSIRDLAASGSPSFVAINLGPRELRRPGLLDDLRRRTTAAGLGLDRLVVEVTERSFVDVASQEAQVLRDLSDAGVRLAIDDFSTGHSSMVHLSWMPVQLLKIDRSLVVRAARSPCDRTLVAAVISMAQTLGLSVVAEGIETPGAARVLRDLGCDLAQGHLFEEYSRIADIPRTFDLGRLLSDD</sequence>
<comment type="caution">
    <text evidence="3">The sequence shown here is derived from an EMBL/GenBank/DDBJ whole genome shotgun (WGS) entry which is preliminary data.</text>
</comment>
<dbReference type="SMART" id="SM00052">
    <property type="entry name" value="EAL"/>
    <property type="match status" value="1"/>
</dbReference>
<gene>
    <name evidence="3" type="ORF">GGG17_09060</name>
</gene>
<dbReference type="InterPro" id="IPR050706">
    <property type="entry name" value="Cyclic-di-GMP_PDE-like"/>
</dbReference>
<protein>
    <submittedName>
        <fullName evidence="3">EAL domain-containing protein</fullName>
    </submittedName>
</protein>
<dbReference type="Gene3D" id="1.25.40.10">
    <property type="entry name" value="Tetratricopeptide repeat domain"/>
    <property type="match status" value="1"/>
</dbReference>
<evidence type="ECO:0000313" key="3">
    <source>
        <dbReference type="EMBL" id="MTB72114.1"/>
    </source>
</evidence>
<dbReference type="SUPFAM" id="SSF55073">
    <property type="entry name" value="Nucleotide cyclase"/>
    <property type="match status" value="1"/>
</dbReference>
<dbReference type="PROSITE" id="PS50883">
    <property type="entry name" value="EAL"/>
    <property type="match status" value="1"/>
</dbReference>